<evidence type="ECO:0000313" key="4">
    <source>
        <dbReference type="Proteomes" id="UP000295684"/>
    </source>
</evidence>
<dbReference type="InterPro" id="IPR011042">
    <property type="entry name" value="6-blade_b-propeller_TolB-like"/>
</dbReference>
<gene>
    <name evidence="3" type="ORF">EV200_104277</name>
</gene>
<dbReference type="EMBL" id="SLWO01000004">
    <property type="protein sequence ID" value="TCO25240.1"/>
    <property type="molecule type" value="Genomic_DNA"/>
</dbReference>
<evidence type="ECO:0000313" key="3">
    <source>
        <dbReference type="EMBL" id="TCO25240.1"/>
    </source>
</evidence>
<dbReference type="Pfam" id="PF22807">
    <property type="entry name" value="TrAA12"/>
    <property type="match status" value="1"/>
</dbReference>
<feature type="domain" description="Pyrroloquinoline quinone-dependent pyranose dehydrogenase beta-propeller" evidence="2">
    <location>
        <begin position="54"/>
        <end position="393"/>
    </location>
</feature>
<proteinExistence type="predicted"/>
<dbReference type="Gene3D" id="2.120.10.30">
    <property type="entry name" value="TolB, C-terminal domain"/>
    <property type="match status" value="1"/>
</dbReference>
<dbReference type="PANTHER" id="PTHR19328:SF53">
    <property type="entry name" value="MEMBRANE PROTEIN"/>
    <property type="match status" value="1"/>
</dbReference>
<dbReference type="AlphaFoldDB" id="A0A4R2HG44"/>
<evidence type="ECO:0000256" key="1">
    <source>
        <dbReference type="SAM" id="SignalP"/>
    </source>
</evidence>
<dbReference type="InterPro" id="IPR054539">
    <property type="entry name" value="Beta-prop_PDH"/>
</dbReference>
<dbReference type="PANTHER" id="PTHR19328">
    <property type="entry name" value="HEDGEHOG-INTERACTING PROTEIN"/>
    <property type="match status" value="1"/>
</dbReference>
<reference evidence="3 4" key="1">
    <citation type="submission" date="2019-03" db="EMBL/GenBank/DDBJ databases">
        <title>Genomic Encyclopedia of Type Strains, Phase IV (KMG-IV): sequencing the most valuable type-strain genomes for metagenomic binning, comparative biology and taxonomic classification.</title>
        <authorList>
            <person name="Goeker M."/>
        </authorList>
    </citation>
    <scope>NUCLEOTIDE SEQUENCE [LARGE SCALE GENOMIC DNA]</scope>
    <source>
        <strain evidence="3 4">DSM 103236</strain>
    </source>
</reference>
<accession>A0A4R2HG44</accession>
<dbReference type="SUPFAM" id="SSF50952">
    <property type="entry name" value="Soluble quinoprotein glucose dehydrogenase"/>
    <property type="match status" value="1"/>
</dbReference>
<comment type="caution">
    <text evidence="3">The sequence shown here is derived from an EMBL/GenBank/DDBJ whole genome shotgun (WGS) entry which is preliminary data.</text>
</comment>
<feature type="signal peptide" evidence="1">
    <location>
        <begin position="1"/>
        <end position="21"/>
    </location>
</feature>
<dbReference type="InterPro" id="IPR011041">
    <property type="entry name" value="Quinoprot_gluc/sorb_DH_b-prop"/>
</dbReference>
<feature type="chain" id="PRO_5020339664" evidence="1">
    <location>
        <begin position="22"/>
        <end position="395"/>
    </location>
</feature>
<keyword evidence="1" id="KW-0732">Signal</keyword>
<dbReference type="Proteomes" id="UP000295684">
    <property type="component" value="Unassembled WGS sequence"/>
</dbReference>
<name>A0A4R2HG44_9SPHI</name>
<evidence type="ECO:0000259" key="2">
    <source>
        <dbReference type="Pfam" id="PF22807"/>
    </source>
</evidence>
<sequence>MKVKLLIFIFCCFTSLGSVNAQRGLPPKQGTKSMLVTNYPQHLDFLPEMVSLLKVPQGWEVKAAAVGLGKPRMLYPALNGSLYVTRRDGGDVLMLTDNDGDDQFDEIKTVLYDFKGVHGITMKDNYLYLCNNTQLRRYPLKADGTLGDMELLISDLPNGGQHPNRTMSFGPDGLLYLSVGTLCNDCKESDKDAATMLQIDPKTWKRTIFASGLRNTIGFDFHPQTGELWGIDNGGDGKGNTWPPEEVNRIVKDGNYGYPFAYGKQEVDQSREDPAGDIKESVVKTTQPSVLELTAHMAPIAFVFFKGQSGIPAEYKGDGLVAWHGSWNAKKAVGFKVQRIRFKNGTAVGAEDFLTGFLQGNNRFGRPAGITISQKGVIYVSDDANGVIYSIKQKI</sequence>
<organism evidence="3 4">
    <name type="scientific">Pedobacter psychrotolerans</name>
    <dbReference type="NCBI Taxonomy" id="1843235"/>
    <lineage>
        <taxon>Bacteria</taxon>
        <taxon>Pseudomonadati</taxon>
        <taxon>Bacteroidota</taxon>
        <taxon>Sphingobacteriia</taxon>
        <taxon>Sphingobacteriales</taxon>
        <taxon>Sphingobacteriaceae</taxon>
        <taxon>Pedobacter</taxon>
    </lineage>
</organism>
<protein>
    <submittedName>
        <fullName evidence="3">Glucose/arabinose dehydrogenase</fullName>
    </submittedName>
</protein>
<dbReference type="OrthoDB" id="9811395at2"/>